<dbReference type="PANTHER" id="PTHR46959:SF2">
    <property type="entry name" value="SULFOQUINOVOSIDASE"/>
    <property type="match status" value="1"/>
</dbReference>
<organism evidence="5 6">
    <name type="scientific">Entomospira nematocerorum</name>
    <dbReference type="NCBI Taxonomy" id="2719987"/>
    <lineage>
        <taxon>Bacteria</taxon>
        <taxon>Pseudomonadati</taxon>
        <taxon>Spirochaetota</taxon>
        <taxon>Spirochaetia</taxon>
        <taxon>Spirochaetales</taxon>
        <taxon>Spirochaetaceae</taxon>
        <taxon>Entomospira</taxon>
    </lineage>
</organism>
<dbReference type="GO" id="GO:0005975">
    <property type="term" value="P:carbohydrate metabolic process"/>
    <property type="evidence" value="ECO:0007669"/>
    <property type="project" value="InterPro"/>
</dbReference>
<dbReference type="CDD" id="cd14752">
    <property type="entry name" value="GH31_N"/>
    <property type="match status" value="1"/>
</dbReference>
<dbReference type="InterPro" id="IPR048395">
    <property type="entry name" value="Glyco_hydro_31_C"/>
</dbReference>
<feature type="domain" description="Glycosyl hydrolase family 31 C-terminal" evidence="4">
    <location>
        <begin position="560"/>
        <end position="642"/>
    </location>
</feature>
<gene>
    <name evidence="5" type="ORF">HCT46_07105</name>
</gene>
<evidence type="ECO:0000313" key="5">
    <source>
        <dbReference type="EMBL" id="NIZ47677.1"/>
    </source>
</evidence>
<dbReference type="GO" id="GO:0030246">
    <property type="term" value="F:carbohydrate binding"/>
    <property type="evidence" value="ECO:0007669"/>
    <property type="project" value="InterPro"/>
</dbReference>
<proteinExistence type="inferred from homology"/>
<dbReference type="Gene3D" id="2.60.40.1180">
    <property type="entry name" value="Golgi alpha-mannosidase II"/>
    <property type="match status" value="1"/>
</dbReference>
<sequence>MKIELNEEGFRIFLANGELLLSHSQAQPCLKIGNGMNLKNSDDSDEDLEYNEQLSLRFFVIYQENDTLWRVTLSHTQELKEVVYLTYRTDTPTRIEIDSTYPEDYFDRMWLRLYSRGSEHFYGGGQHGYQLDLKGYTHMLFIQDELFQKEERTMPLRLVRQPSYISSRHYAFIAPDARRMIFNAIYDDHVSIELWGNIKQFVVLSAPTMLDLLHRQSDYLGRPHHIPEWLSSGLFVGLRGPTTRMQETFNHLQDNGLLINGIWMQDWARLAYPTFGESFCWNWMPTDSLLQGTAEKIDRLQQQQVMIMAYMNGFLTEGTLPFNEADSLDYLVTTSNRETFLYHWQEFSLGIIDLTNPEAYHWFIQQMRHYFQKIDVRAWVIDDGSHLPAEAILYHGLASEKAQHRWSLLLADAMRDAIHLSHRTEDVALFSTTGWLTMSAKVHAIVLARQYVEVGGGNKTWTLKPVLFALLSGSASGYGLQATLIGHCFGAPAPAELLIRWAELALFTPFFWLQEAEGHYQTFRYYHDSKILYHLGRLAKLFRGLQFYRKERMEQYVAKGTPVVAPLFAYFENDVLTYAIEDQMMFGPDILVAPILQSGMTRRTVYFPEGRWYHFSSPLVVEGPIWQEVTTRLGDPLAFYVEHGDHALQMRELAFAFQDVPPYLY</sequence>
<keyword evidence="2" id="KW-0378">Hydrolase</keyword>
<dbReference type="Pfam" id="PF01055">
    <property type="entry name" value="Glyco_hydro_31_2nd"/>
    <property type="match status" value="1"/>
</dbReference>
<name>A0A968GD69_9SPIO</name>
<dbReference type="Gene3D" id="3.20.20.80">
    <property type="entry name" value="Glycosidases"/>
    <property type="match status" value="1"/>
</dbReference>
<protein>
    <recommendedName>
        <fullName evidence="7">Alpha-glucosidase</fullName>
    </recommendedName>
</protein>
<evidence type="ECO:0000259" key="3">
    <source>
        <dbReference type="Pfam" id="PF01055"/>
    </source>
</evidence>
<dbReference type="PANTHER" id="PTHR46959">
    <property type="entry name" value="SULFOQUINOVOSIDASE"/>
    <property type="match status" value="1"/>
</dbReference>
<evidence type="ECO:0000256" key="2">
    <source>
        <dbReference type="RuleBase" id="RU361185"/>
    </source>
</evidence>
<accession>A0A968GD69</accession>
<keyword evidence="6" id="KW-1185">Reference proteome</keyword>
<evidence type="ECO:0000256" key="1">
    <source>
        <dbReference type="ARBA" id="ARBA00007806"/>
    </source>
</evidence>
<comment type="caution">
    <text evidence="5">The sequence shown here is derived from an EMBL/GenBank/DDBJ whole genome shotgun (WGS) entry which is preliminary data.</text>
</comment>
<dbReference type="Gene3D" id="2.60.40.1760">
    <property type="entry name" value="glycosyl hydrolase (family 31)"/>
    <property type="match status" value="1"/>
</dbReference>
<evidence type="ECO:0008006" key="7">
    <source>
        <dbReference type="Google" id="ProtNLM"/>
    </source>
</evidence>
<dbReference type="GO" id="GO:0004553">
    <property type="term" value="F:hydrolase activity, hydrolyzing O-glycosyl compounds"/>
    <property type="evidence" value="ECO:0007669"/>
    <property type="project" value="InterPro"/>
</dbReference>
<dbReference type="InterPro" id="IPR011013">
    <property type="entry name" value="Gal_mutarotase_sf_dom"/>
</dbReference>
<dbReference type="EMBL" id="JAATLK010000002">
    <property type="protein sequence ID" value="NIZ47677.1"/>
    <property type="molecule type" value="Genomic_DNA"/>
</dbReference>
<comment type="similarity">
    <text evidence="1 2">Belongs to the glycosyl hydrolase 31 family.</text>
</comment>
<dbReference type="RefSeq" id="WP_167704342.1">
    <property type="nucleotide sequence ID" value="NZ_CP118169.1"/>
</dbReference>
<dbReference type="SUPFAM" id="SSF74650">
    <property type="entry name" value="Galactose mutarotase-like"/>
    <property type="match status" value="1"/>
</dbReference>
<dbReference type="InterPro" id="IPR013780">
    <property type="entry name" value="Glyco_hydro_b"/>
</dbReference>
<evidence type="ECO:0000259" key="4">
    <source>
        <dbReference type="Pfam" id="PF21365"/>
    </source>
</evidence>
<dbReference type="SUPFAM" id="SSF51011">
    <property type="entry name" value="Glycosyl hydrolase domain"/>
    <property type="match status" value="1"/>
</dbReference>
<reference evidence="5" key="1">
    <citation type="submission" date="2020-03" db="EMBL/GenBank/DDBJ databases">
        <title>Spirochaetal bacteria isolated from arthropods constitute a novel genus Entomospira genus novum within the order Spirochaetales.</title>
        <authorList>
            <person name="Grana-Miraglia L."/>
            <person name="Sikutova S."/>
            <person name="Fingerle V."/>
            <person name="Sing A."/>
            <person name="Castillo-Ramirez S."/>
            <person name="Margos G."/>
            <person name="Rudolf I."/>
        </authorList>
    </citation>
    <scope>NUCLEOTIDE SEQUENCE</scope>
    <source>
        <strain evidence="5">BR208</strain>
    </source>
</reference>
<dbReference type="InterPro" id="IPR000322">
    <property type="entry name" value="Glyco_hydro_31_TIM"/>
</dbReference>
<dbReference type="InterPro" id="IPR017853">
    <property type="entry name" value="GH"/>
</dbReference>
<dbReference type="Proteomes" id="UP000752013">
    <property type="component" value="Unassembled WGS sequence"/>
</dbReference>
<feature type="domain" description="Glycoside hydrolase family 31 TIM barrel" evidence="3">
    <location>
        <begin position="245"/>
        <end position="518"/>
    </location>
</feature>
<evidence type="ECO:0000313" key="6">
    <source>
        <dbReference type="Proteomes" id="UP000752013"/>
    </source>
</evidence>
<keyword evidence="2" id="KW-0326">Glycosidase</keyword>
<dbReference type="AlphaFoldDB" id="A0A968GD69"/>
<dbReference type="InterPro" id="IPR052990">
    <property type="entry name" value="Sulfoquinovosidase_GH31"/>
</dbReference>
<dbReference type="SUPFAM" id="SSF51445">
    <property type="entry name" value="(Trans)glycosidases"/>
    <property type="match status" value="1"/>
</dbReference>
<dbReference type="Pfam" id="PF21365">
    <property type="entry name" value="Glyco_hydro_31_3rd"/>
    <property type="match status" value="1"/>
</dbReference>